<proteinExistence type="predicted"/>
<dbReference type="Pfam" id="PF04545">
    <property type="entry name" value="Sigma70_r4"/>
    <property type="match status" value="1"/>
</dbReference>
<evidence type="ECO:0000259" key="1">
    <source>
        <dbReference type="Pfam" id="PF04545"/>
    </source>
</evidence>
<dbReference type="Gene3D" id="1.10.10.10">
    <property type="entry name" value="Winged helix-like DNA-binding domain superfamily/Winged helix DNA-binding domain"/>
    <property type="match status" value="1"/>
</dbReference>
<sequence length="272" mass="31444">MITTKEEFRERIEGLRTVKYGCCSFYKWGAEYRLRYPQGKSDVTKIFKNFDEFWDKTSCYLRLELALTAPKGQRIPEHKETNELPVSAQWGEKRRCIICSTWKWPAEYDEYPSIIIDASDWCRDCMSVRDISPRSEEVIRLAHHDLGYCHTQKEVAEELGISEATVSNELAKVKEVAPQLFPLLTELEAECCDCYANEGMIQRDIATHLTSLKYLGSVTTNAVAQAIRRARGKGAICRRGRCPSKMLRFNDVWMSKRVKYGAGYHGDIKQRF</sequence>
<dbReference type="InterPro" id="IPR036388">
    <property type="entry name" value="WH-like_DNA-bd_sf"/>
</dbReference>
<accession>A0A0F9PAV9</accession>
<name>A0A0F9PAV9_9ZZZZ</name>
<dbReference type="InterPro" id="IPR007630">
    <property type="entry name" value="RNA_pol_sigma70_r4"/>
</dbReference>
<dbReference type="GO" id="GO:0006352">
    <property type="term" value="P:DNA-templated transcription initiation"/>
    <property type="evidence" value="ECO:0007669"/>
    <property type="project" value="InterPro"/>
</dbReference>
<organism evidence="2">
    <name type="scientific">marine sediment metagenome</name>
    <dbReference type="NCBI Taxonomy" id="412755"/>
    <lineage>
        <taxon>unclassified sequences</taxon>
        <taxon>metagenomes</taxon>
        <taxon>ecological metagenomes</taxon>
    </lineage>
</organism>
<dbReference type="GO" id="GO:0003700">
    <property type="term" value="F:DNA-binding transcription factor activity"/>
    <property type="evidence" value="ECO:0007669"/>
    <property type="project" value="InterPro"/>
</dbReference>
<protein>
    <recommendedName>
        <fullName evidence="1">RNA polymerase sigma-70 region 4 domain-containing protein</fullName>
    </recommendedName>
</protein>
<evidence type="ECO:0000313" key="2">
    <source>
        <dbReference type="EMBL" id="KKM90502.1"/>
    </source>
</evidence>
<dbReference type="AlphaFoldDB" id="A0A0F9PAV9"/>
<comment type="caution">
    <text evidence="2">The sequence shown here is derived from an EMBL/GenBank/DDBJ whole genome shotgun (WGS) entry which is preliminary data.</text>
</comment>
<dbReference type="EMBL" id="LAZR01006663">
    <property type="protein sequence ID" value="KKM90502.1"/>
    <property type="molecule type" value="Genomic_DNA"/>
</dbReference>
<reference evidence="2" key="1">
    <citation type="journal article" date="2015" name="Nature">
        <title>Complex archaea that bridge the gap between prokaryotes and eukaryotes.</title>
        <authorList>
            <person name="Spang A."/>
            <person name="Saw J.H."/>
            <person name="Jorgensen S.L."/>
            <person name="Zaremba-Niedzwiedzka K."/>
            <person name="Martijn J."/>
            <person name="Lind A.E."/>
            <person name="van Eijk R."/>
            <person name="Schleper C."/>
            <person name="Guy L."/>
            <person name="Ettema T.J."/>
        </authorList>
    </citation>
    <scope>NUCLEOTIDE SEQUENCE</scope>
</reference>
<feature type="domain" description="RNA polymerase sigma-70 region 4" evidence="1">
    <location>
        <begin position="132"/>
        <end position="168"/>
    </location>
</feature>
<gene>
    <name evidence="2" type="ORF">LCGC14_1237970</name>
</gene>